<accession>A0AAW1MYP3</accession>
<organism evidence="1 2">
    <name type="scientific">Popillia japonica</name>
    <name type="common">Japanese beetle</name>
    <dbReference type="NCBI Taxonomy" id="7064"/>
    <lineage>
        <taxon>Eukaryota</taxon>
        <taxon>Metazoa</taxon>
        <taxon>Ecdysozoa</taxon>
        <taxon>Arthropoda</taxon>
        <taxon>Hexapoda</taxon>
        <taxon>Insecta</taxon>
        <taxon>Pterygota</taxon>
        <taxon>Neoptera</taxon>
        <taxon>Endopterygota</taxon>
        <taxon>Coleoptera</taxon>
        <taxon>Polyphaga</taxon>
        <taxon>Scarabaeiformia</taxon>
        <taxon>Scarabaeidae</taxon>
        <taxon>Rutelinae</taxon>
        <taxon>Popillia</taxon>
    </lineage>
</organism>
<name>A0AAW1MYP3_POPJA</name>
<protein>
    <submittedName>
        <fullName evidence="1">Uncharacterized protein</fullName>
    </submittedName>
</protein>
<reference evidence="1 2" key="1">
    <citation type="journal article" date="2024" name="BMC Genomics">
        <title>De novo assembly and annotation of Popillia japonica's genome with initial clues to its potential as an invasive pest.</title>
        <authorList>
            <person name="Cucini C."/>
            <person name="Boschi S."/>
            <person name="Funari R."/>
            <person name="Cardaioli E."/>
            <person name="Iannotti N."/>
            <person name="Marturano G."/>
            <person name="Paoli F."/>
            <person name="Bruttini M."/>
            <person name="Carapelli A."/>
            <person name="Frati F."/>
            <person name="Nardi F."/>
        </authorList>
    </citation>
    <scope>NUCLEOTIDE SEQUENCE [LARGE SCALE GENOMIC DNA]</scope>
    <source>
        <strain evidence="1">DMR45628</strain>
    </source>
</reference>
<sequence length="105" mass="12026">MLYNESELEDPQDIVEAFSRHFSSVYQDSASVNFVDSVCSNSLSFNITAINDEDILQSMKRLRNKMTAAHDQIPSLMVRDCRNVFVQPLNQALWCVIVEMYSCNP</sequence>
<keyword evidence="2" id="KW-1185">Reference proteome</keyword>
<comment type="caution">
    <text evidence="1">The sequence shown here is derived from an EMBL/GenBank/DDBJ whole genome shotgun (WGS) entry which is preliminary data.</text>
</comment>
<dbReference type="EMBL" id="JASPKY010000018">
    <property type="protein sequence ID" value="KAK9752801.1"/>
    <property type="molecule type" value="Genomic_DNA"/>
</dbReference>
<evidence type="ECO:0000313" key="2">
    <source>
        <dbReference type="Proteomes" id="UP001458880"/>
    </source>
</evidence>
<proteinExistence type="predicted"/>
<evidence type="ECO:0000313" key="1">
    <source>
        <dbReference type="EMBL" id="KAK9752801.1"/>
    </source>
</evidence>
<gene>
    <name evidence="1" type="ORF">QE152_g3984</name>
</gene>
<dbReference type="Proteomes" id="UP001458880">
    <property type="component" value="Unassembled WGS sequence"/>
</dbReference>
<dbReference type="AlphaFoldDB" id="A0AAW1MYP3"/>